<dbReference type="PRINTS" id="PR01171">
    <property type="entry name" value="BCTLIPOCALIN"/>
</dbReference>
<keyword evidence="2" id="KW-0998">Cell outer membrane</keyword>
<dbReference type="SUPFAM" id="SSF50814">
    <property type="entry name" value="Lipocalins"/>
    <property type="match status" value="1"/>
</dbReference>
<name>A0ABY8CCP6_9GAMM</name>
<keyword evidence="5" id="KW-1185">Reference proteome</keyword>
<dbReference type="PROSITE" id="PS51257">
    <property type="entry name" value="PROKAR_LIPOPROTEIN"/>
    <property type="match status" value="1"/>
</dbReference>
<dbReference type="InterPro" id="IPR047202">
    <property type="entry name" value="Lipocalin_Blc-like_dom"/>
</dbReference>
<comment type="similarity">
    <text evidence="1 2">Belongs to the calycin superfamily. Lipocalin family.</text>
</comment>
<feature type="domain" description="Lipocalin/cytosolic fatty-acid binding" evidence="3">
    <location>
        <begin position="31"/>
        <end position="162"/>
    </location>
</feature>
<sequence>MKVLLVSVGLFALLSGCTQAPKNVQPVQNFELERYLGTWHEIARLDHSFERGLENVTAVYSMREDGGVRVINSGVNTETKEPKQAEGKAYFLGSKDVASLKVSFFGPFYGGYHVAKLDSDYQMALVIGPNTDYAWILARSKQPGLAECEAYYQEAERLGIKRSDWIVGYSCN</sequence>
<evidence type="ECO:0000313" key="4">
    <source>
        <dbReference type="EMBL" id="WEJ63771.1"/>
    </source>
</evidence>
<dbReference type="EMBL" id="CP102381">
    <property type="protein sequence ID" value="WEJ63771.1"/>
    <property type="molecule type" value="Genomic_DNA"/>
</dbReference>
<dbReference type="InterPro" id="IPR012674">
    <property type="entry name" value="Calycin"/>
</dbReference>
<reference evidence="4 5" key="1">
    <citation type="submission" date="2022-06" db="EMBL/GenBank/DDBJ databases">
        <title>Thiomicrohabdus sp. nov, an obligately chemolithoautotrophic, sulfur-oxidizing bacterium isolated from beach of Guanyin Mountain. Amoy.</title>
        <authorList>
            <person name="Zhu H."/>
        </authorList>
    </citation>
    <scope>NUCLEOTIDE SEQUENCE [LARGE SCALE GENOMIC DNA]</scope>
    <source>
        <strain evidence="4 5">XGS-01</strain>
    </source>
</reference>
<comment type="function">
    <text evidence="2">Involved in the storage or transport of lipids necessary for membrane maintenance under stressful conditions. Displays a binding preference for lysophospholipids.</text>
</comment>
<evidence type="ECO:0000313" key="5">
    <source>
        <dbReference type="Proteomes" id="UP001222275"/>
    </source>
</evidence>
<dbReference type="Gene3D" id="2.40.128.20">
    <property type="match status" value="1"/>
</dbReference>
<evidence type="ECO:0000256" key="2">
    <source>
        <dbReference type="PIRNR" id="PIRNR036893"/>
    </source>
</evidence>
<dbReference type="PANTHER" id="PTHR10612:SF34">
    <property type="entry name" value="APOLIPOPROTEIN D"/>
    <property type="match status" value="1"/>
</dbReference>
<proteinExistence type="inferred from homology"/>
<dbReference type="Pfam" id="PF08212">
    <property type="entry name" value="Lipocalin_2"/>
    <property type="match status" value="1"/>
</dbReference>
<keyword evidence="2" id="KW-0472">Membrane</keyword>
<dbReference type="PIRSF" id="PIRSF036893">
    <property type="entry name" value="Lipocalin_ApoD"/>
    <property type="match status" value="1"/>
</dbReference>
<feature type="signal peptide" evidence="2">
    <location>
        <begin position="1"/>
        <end position="20"/>
    </location>
</feature>
<dbReference type="Proteomes" id="UP001222275">
    <property type="component" value="Chromosome"/>
</dbReference>
<keyword evidence="2" id="KW-0449">Lipoprotein</keyword>
<comment type="subcellular location">
    <subcellularLocation>
        <location evidence="2">Cell outer membrane</location>
    </subcellularLocation>
</comment>
<gene>
    <name evidence="4" type="ORF">NR989_07475</name>
</gene>
<evidence type="ECO:0000259" key="3">
    <source>
        <dbReference type="Pfam" id="PF08212"/>
    </source>
</evidence>
<dbReference type="PANTHER" id="PTHR10612">
    <property type="entry name" value="APOLIPOPROTEIN D"/>
    <property type="match status" value="1"/>
</dbReference>
<organism evidence="4 5">
    <name type="scientific">Thiomicrorhabdus lithotrophica</name>
    <dbReference type="NCBI Taxonomy" id="2949997"/>
    <lineage>
        <taxon>Bacteria</taxon>
        <taxon>Pseudomonadati</taxon>
        <taxon>Pseudomonadota</taxon>
        <taxon>Gammaproteobacteria</taxon>
        <taxon>Thiotrichales</taxon>
        <taxon>Piscirickettsiaceae</taxon>
        <taxon>Thiomicrorhabdus</taxon>
    </lineage>
</organism>
<dbReference type="PROSITE" id="PS00213">
    <property type="entry name" value="LIPOCALIN"/>
    <property type="match status" value="1"/>
</dbReference>
<keyword evidence="2" id="KW-0732">Signal</keyword>
<dbReference type="InterPro" id="IPR002446">
    <property type="entry name" value="Lipocalin_bac"/>
</dbReference>
<dbReference type="InterPro" id="IPR022272">
    <property type="entry name" value="Lipocalin_CS"/>
</dbReference>
<keyword evidence="2" id="KW-0446">Lipid-binding</keyword>
<feature type="chain" id="PRO_5045015410" description="Outer membrane lipoprotein Blc" evidence="2">
    <location>
        <begin position="21"/>
        <end position="172"/>
    </location>
</feature>
<protein>
    <recommendedName>
        <fullName evidence="2">Outer membrane lipoprotein Blc</fullName>
    </recommendedName>
</protein>
<dbReference type="InterPro" id="IPR022271">
    <property type="entry name" value="Lipocalin_ApoD"/>
</dbReference>
<evidence type="ECO:0000256" key="1">
    <source>
        <dbReference type="ARBA" id="ARBA00006889"/>
    </source>
</evidence>
<accession>A0ABY8CCP6</accession>
<dbReference type="CDD" id="cd19438">
    <property type="entry name" value="lipocalin_Blc-like"/>
    <property type="match status" value="1"/>
</dbReference>
<comment type="subunit">
    <text evidence="2">Homodimer.</text>
</comment>
<dbReference type="InterPro" id="IPR000566">
    <property type="entry name" value="Lipocln_cytosolic_FA-bd_dom"/>
</dbReference>